<evidence type="ECO:0000259" key="4">
    <source>
        <dbReference type="Pfam" id="PF24883"/>
    </source>
</evidence>
<dbReference type="AlphaFoldDB" id="A0A6A6BDY4"/>
<sequence length="885" mass="98832">MAASNRPTAPLSRDYWKLALDAVDPALVSSLNLTKTKRHDVLAAVLRTCEDKRALCMQKRWRFKKPSGDVIFIRDVLEKITKWVDRFREVGDAAVQFDMSHASLPWAGVRFLLQATVNDVGIFGAMATNLETISRLIASYQEFEQLHIQQGSAVGGPLEESLTRLYAAILTFLAEAVRYYHDSTAIRISKSPFRSMENPHMQRVLAQESEVLKLAGLADTERLLRLQTVMMRLSDQATVSEKFLQESKYRELVNWLSPTRFYQHHADHSERRLAETGQWLLDHPKYRQWRTSSSSSILLVHGIPGCGKSMLTSKVIDSLLSERLANPATAPFAYFYCADYEAEPERRQPEDILRSIVRQLGVSSQPPRRVRDTVLSEYERRQAEAEIGGCELLKLQVSDSLKLTLALISTDPVTIVVDAVDEVQEKKRFELLNALHQLVFITSRDNNHVLALLPDASKIRVQTEGNQKDVKYFVRDQVDRVIQEKRLLNGCASQDLRDDVVKTLIDGAGEMFLWVTLQIEYLCHMKHEQDIISTIRKRNLTNLDGIFAYIVTRILESEKVGRDIAIRVFSCLLFTKKPLTATAIISAVCLSSPTNQPPIEASSLLDVCFNLVVIDPKSMALRFAHQSAQEFIRTKAIFSELSAQRLLASSCLHVCMQGPPDHNNAVPLLEGTFYRYGTISRLVIPSNGRFINDNDGADESLSYIIWLDYAKQFAQELSKEGPKKHALNAISSSNISPLFTASVFGLEGLLNLVSSRALGSLNWNQKNLNDQTGLYLAAAFGHDLIVSRFIREGADIEITCGEHGSALAAACFAGHTAVIEFLLARGASARSDNTFSNALEAAFHGSHENIALLVLKSGYVCSQSNYDAALQGAAQAGFLNIVVWL</sequence>
<dbReference type="Pfam" id="PF24883">
    <property type="entry name" value="NPHP3_N"/>
    <property type="match status" value="1"/>
</dbReference>
<dbReference type="EMBL" id="ML995484">
    <property type="protein sequence ID" value="KAF2142286.1"/>
    <property type="molecule type" value="Genomic_DNA"/>
</dbReference>
<name>A0A6A6BDY4_9PEZI</name>
<dbReference type="InterPro" id="IPR027417">
    <property type="entry name" value="P-loop_NTPase"/>
</dbReference>
<evidence type="ECO:0000256" key="2">
    <source>
        <dbReference type="PROSITE-ProRule" id="PRU00023"/>
    </source>
</evidence>
<dbReference type="Pfam" id="PF12796">
    <property type="entry name" value="Ank_2"/>
    <property type="match status" value="1"/>
</dbReference>
<protein>
    <submittedName>
        <fullName evidence="5">Uncharacterized protein</fullName>
    </submittedName>
</protein>
<feature type="repeat" description="ANK" evidence="2">
    <location>
        <begin position="769"/>
        <end position="801"/>
    </location>
</feature>
<organism evidence="5 6">
    <name type="scientific">Aplosporella prunicola CBS 121167</name>
    <dbReference type="NCBI Taxonomy" id="1176127"/>
    <lineage>
        <taxon>Eukaryota</taxon>
        <taxon>Fungi</taxon>
        <taxon>Dikarya</taxon>
        <taxon>Ascomycota</taxon>
        <taxon>Pezizomycotina</taxon>
        <taxon>Dothideomycetes</taxon>
        <taxon>Dothideomycetes incertae sedis</taxon>
        <taxon>Botryosphaeriales</taxon>
        <taxon>Aplosporellaceae</taxon>
        <taxon>Aplosporella</taxon>
    </lineage>
</organism>
<keyword evidence="6" id="KW-1185">Reference proteome</keyword>
<dbReference type="SMART" id="SM00248">
    <property type="entry name" value="ANK"/>
    <property type="match status" value="2"/>
</dbReference>
<dbReference type="RefSeq" id="XP_033397998.1">
    <property type="nucleotide sequence ID" value="XM_033546169.1"/>
</dbReference>
<dbReference type="PANTHER" id="PTHR10039">
    <property type="entry name" value="AMELOGENIN"/>
    <property type="match status" value="1"/>
</dbReference>
<dbReference type="SUPFAM" id="SSF52540">
    <property type="entry name" value="P-loop containing nucleoside triphosphate hydrolases"/>
    <property type="match status" value="1"/>
</dbReference>
<dbReference type="Gene3D" id="1.25.40.20">
    <property type="entry name" value="Ankyrin repeat-containing domain"/>
    <property type="match status" value="1"/>
</dbReference>
<dbReference type="Gene3D" id="3.40.50.300">
    <property type="entry name" value="P-loop containing nucleotide triphosphate hydrolases"/>
    <property type="match status" value="1"/>
</dbReference>
<dbReference type="PROSITE" id="PS50088">
    <property type="entry name" value="ANK_REPEAT"/>
    <property type="match status" value="1"/>
</dbReference>
<proteinExistence type="predicted"/>
<dbReference type="GeneID" id="54303675"/>
<dbReference type="InterPro" id="IPR056125">
    <property type="entry name" value="DUF7708"/>
</dbReference>
<dbReference type="SUPFAM" id="SSF48403">
    <property type="entry name" value="Ankyrin repeat"/>
    <property type="match status" value="1"/>
</dbReference>
<evidence type="ECO:0000313" key="5">
    <source>
        <dbReference type="EMBL" id="KAF2142286.1"/>
    </source>
</evidence>
<dbReference type="InterPro" id="IPR056884">
    <property type="entry name" value="NPHP3-like_N"/>
</dbReference>
<dbReference type="PANTHER" id="PTHR10039:SF16">
    <property type="entry name" value="GPI INOSITOL-DEACYLASE"/>
    <property type="match status" value="1"/>
</dbReference>
<feature type="domain" description="Nephrocystin 3-like N-terminal" evidence="4">
    <location>
        <begin position="276"/>
        <end position="439"/>
    </location>
</feature>
<dbReference type="Proteomes" id="UP000799438">
    <property type="component" value="Unassembled WGS sequence"/>
</dbReference>
<gene>
    <name evidence="5" type="ORF">K452DRAFT_358125</name>
</gene>
<keyword evidence="2" id="KW-0040">ANK repeat</keyword>
<feature type="domain" description="DUF7708" evidence="3">
    <location>
        <begin position="76"/>
        <end position="215"/>
    </location>
</feature>
<dbReference type="OrthoDB" id="7464126at2759"/>
<evidence type="ECO:0000313" key="6">
    <source>
        <dbReference type="Proteomes" id="UP000799438"/>
    </source>
</evidence>
<accession>A0A6A6BDY4</accession>
<dbReference type="InterPro" id="IPR002110">
    <property type="entry name" value="Ankyrin_rpt"/>
</dbReference>
<keyword evidence="1" id="KW-0677">Repeat</keyword>
<reference evidence="5" key="1">
    <citation type="journal article" date="2020" name="Stud. Mycol.">
        <title>101 Dothideomycetes genomes: a test case for predicting lifestyles and emergence of pathogens.</title>
        <authorList>
            <person name="Haridas S."/>
            <person name="Albert R."/>
            <person name="Binder M."/>
            <person name="Bloem J."/>
            <person name="Labutti K."/>
            <person name="Salamov A."/>
            <person name="Andreopoulos B."/>
            <person name="Baker S."/>
            <person name="Barry K."/>
            <person name="Bills G."/>
            <person name="Bluhm B."/>
            <person name="Cannon C."/>
            <person name="Castanera R."/>
            <person name="Culley D."/>
            <person name="Daum C."/>
            <person name="Ezra D."/>
            <person name="Gonzalez J."/>
            <person name="Henrissat B."/>
            <person name="Kuo A."/>
            <person name="Liang C."/>
            <person name="Lipzen A."/>
            <person name="Lutzoni F."/>
            <person name="Magnuson J."/>
            <person name="Mondo S."/>
            <person name="Nolan M."/>
            <person name="Ohm R."/>
            <person name="Pangilinan J."/>
            <person name="Park H.-J."/>
            <person name="Ramirez L."/>
            <person name="Alfaro M."/>
            <person name="Sun H."/>
            <person name="Tritt A."/>
            <person name="Yoshinaga Y."/>
            <person name="Zwiers L.-H."/>
            <person name="Turgeon B."/>
            <person name="Goodwin S."/>
            <person name="Spatafora J."/>
            <person name="Crous P."/>
            <person name="Grigoriev I."/>
        </authorList>
    </citation>
    <scope>NUCLEOTIDE SEQUENCE</scope>
    <source>
        <strain evidence="5">CBS 121167</strain>
    </source>
</reference>
<dbReference type="InterPro" id="IPR036770">
    <property type="entry name" value="Ankyrin_rpt-contain_sf"/>
</dbReference>
<dbReference type="Pfam" id="PF24809">
    <property type="entry name" value="DUF7708"/>
    <property type="match status" value="1"/>
</dbReference>
<evidence type="ECO:0000259" key="3">
    <source>
        <dbReference type="Pfam" id="PF24809"/>
    </source>
</evidence>
<evidence type="ECO:0000256" key="1">
    <source>
        <dbReference type="ARBA" id="ARBA00022737"/>
    </source>
</evidence>